<evidence type="ECO:0000256" key="2">
    <source>
        <dbReference type="ARBA" id="ARBA00023008"/>
    </source>
</evidence>
<dbReference type="InterPro" id="IPR014756">
    <property type="entry name" value="Ig_E-set"/>
</dbReference>
<dbReference type="InterPro" id="IPR007348">
    <property type="entry name" value="CopC_dom"/>
</dbReference>
<sequence>MTTDTAEQSAPVRWWRRPWSRRLGAGIVVSMALLMGVIALTDPAPTALSALVPADGAGLATAPTEVAMEFTAPPITRDYHLTVATAHGVPVTSGPVRIDGTRVVVPVRITDPGVYLVGYHVRLDDGTESTGVSRFGVGQDTPPAPVGDPLAAPAGHVHTTKDPLSLVLVSVDVVLLAALASLLFRRPRVRRPPTG</sequence>
<gene>
    <name evidence="5" type="ORF">IW245_001170</name>
</gene>
<name>A0A8J7KJ05_9ACTN</name>
<evidence type="ECO:0000256" key="1">
    <source>
        <dbReference type="ARBA" id="ARBA00022729"/>
    </source>
</evidence>
<keyword evidence="3" id="KW-1133">Transmembrane helix</keyword>
<comment type="caution">
    <text evidence="5">The sequence shown here is derived from an EMBL/GenBank/DDBJ whole genome shotgun (WGS) entry which is preliminary data.</text>
</comment>
<keyword evidence="3" id="KW-0812">Transmembrane</keyword>
<keyword evidence="2" id="KW-0186">Copper</keyword>
<feature type="domain" description="CopC" evidence="4">
    <location>
        <begin position="48"/>
        <end position="137"/>
    </location>
</feature>
<feature type="transmembrane region" description="Helical" evidence="3">
    <location>
        <begin position="23"/>
        <end position="41"/>
    </location>
</feature>
<keyword evidence="6" id="KW-1185">Reference proteome</keyword>
<feature type="transmembrane region" description="Helical" evidence="3">
    <location>
        <begin position="164"/>
        <end position="184"/>
    </location>
</feature>
<dbReference type="GO" id="GO:0046688">
    <property type="term" value="P:response to copper ion"/>
    <property type="evidence" value="ECO:0007669"/>
    <property type="project" value="InterPro"/>
</dbReference>
<evidence type="ECO:0000313" key="5">
    <source>
        <dbReference type="EMBL" id="MBG6134976.1"/>
    </source>
</evidence>
<keyword evidence="3" id="KW-0472">Membrane</keyword>
<keyword evidence="1" id="KW-0732">Signal</keyword>
<dbReference type="Gene3D" id="2.60.40.1220">
    <property type="match status" value="1"/>
</dbReference>
<dbReference type="GO" id="GO:0042597">
    <property type="term" value="C:periplasmic space"/>
    <property type="evidence" value="ECO:0007669"/>
    <property type="project" value="InterPro"/>
</dbReference>
<dbReference type="Pfam" id="PF04234">
    <property type="entry name" value="CopC"/>
    <property type="match status" value="1"/>
</dbReference>
<dbReference type="GO" id="GO:0005507">
    <property type="term" value="F:copper ion binding"/>
    <property type="evidence" value="ECO:0007669"/>
    <property type="project" value="InterPro"/>
</dbReference>
<dbReference type="InterPro" id="IPR014755">
    <property type="entry name" value="Cu-Rt/internalin_Ig-like"/>
</dbReference>
<evidence type="ECO:0000256" key="3">
    <source>
        <dbReference type="SAM" id="Phobius"/>
    </source>
</evidence>
<protein>
    <submittedName>
        <fullName evidence="5">Methionine-rich copper-binding protein CopC</fullName>
    </submittedName>
</protein>
<dbReference type="RefSeq" id="WP_197002150.1">
    <property type="nucleotide sequence ID" value="NZ_BONS01000004.1"/>
</dbReference>
<dbReference type="Proteomes" id="UP000622552">
    <property type="component" value="Unassembled WGS sequence"/>
</dbReference>
<evidence type="ECO:0000313" key="6">
    <source>
        <dbReference type="Proteomes" id="UP000622552"/>
    </source>
</evidence>
<dbReference type="AlphaFoldDB" id="A0A8J7KJ05"/>
<organism evidence="5 6">
    <name type="scientific">Longispora fulva</name>
    <dbReference type="NCBI Taxonomy" id="619741"/>
    <lineage>
        <taxon>Bacteria</taxon>
        <taxon>Bacillati</taxon>
        <taxon>Actinomycetota</taxon>
        <taxon>Actinomycetes</taxon>
        <taxon>Micromonosporales</taxon>
        <taxon>Micromonosporaceae</taxon>
        <taxon>Longispora</taxon>
    </lineage>
</organism>
<evidence type="ECO:0000259" key="4">
    <source>
        <dbReference type="Pfam" id="PF04234"/>
    </source>
</evidence>
<accession>A0A8J7KJ05</accession>
<dbReference type="SUPFAM" id="SSF81296">
    <property type="entry name" value="E set domains"/>
    <property type="match status" value="1"/>
</dbReference>
<dbReference type="EMBL" id="JADOUF010000001">
    <property type="protein sequence ID" value="MBG6134976.1"/>
    <property type="molecule type" value="Genomic_DNA"/>
</dbReference>
<proteinExistence type="predicted"/>
<reference evidence="5" key="1">
    <citation type="submission" date="2020-11" db="EMBL/GenBank/DDBJ databases">
        <title>Sequencing the genomes of 1000 actinobacteria strains.</title>
        <authorList>
            <person name="Klenk H.-P."/>
        </authorList>
    </citation>
    <scope>NUCLEOTIDE SEQUENCE</scope>
    <source>
        <strain evidence="5">DSM 45356</strain>
    </source>
</reference>